<keyword evidence="2" id="KW-1185">Reference proteome</keyword>
<dbReference type="Proteomes" id="UP000064939">
    <property type="component" value="Chromosome"/>
</dbReference>
<proteinExistence type="predicted"/>
<accession>A0A0N9VQD7</accession>
<name>A0A0N9VQD7_9GAMM</name>
<dbReference type="AlphaFoldDB" id="A0A0N9VQD7"/>
<evidence type="ECO:0000313" key="2">
    <source>
        <dbReference type="Proteomes" id="UP000064939"/>
    </source>
</evidence>
<dbReference type="RefSeq" id="WP_054581475.1">
    <property type="nucleotide sequence ID" value="NZ_CP012808.1"/>
</dbReference>
<dbReference type="STRING" id="1324350.AOY20_08625"/>
<sequence>MGVYQITVTGDVPQLFIGAEVAGGAKVVAIKDVSPEFVSPQELAVKYGISEDTVRDRLVSINRGVGRKCKYKPDEAHLILGQKTSKNRRPRKN</sequence>
<organism evidence="1 2">
    <name type="scientific">Acinetobacter equi</name>
    <dbReference type="NCBI Taxonomy" id="1324350"/>
    <lineage>
        <taxon>Bacteria</taxon>
        <taxon>Pseudomonadati</taxon>
        <taxon>Pseudomonadota</taxon>
        <taxon>Gammaproteobacteria</taxon>
        <taxon>Moraxellales</taxon>
        <taxon>Moraxellaceae</taxon>
        <taxon>Acinetobacter</taxon>
    </lineage>
</organism>
<dbReference type="EMBL" id="CP012808">
    <property type="protein sequence ID" value="ALH95584.1"/>
    <property type="molecule type" value="Genomic_DNA"/>
</dbReference>
<gene>
    <name evidence="1" type="ORF">AOY20_08625</name>
</gene>
<dbReference type="KEGG" id="aei:AOY20_08625"/>
<evidence type="ECO:0000313" key="1">
    <source>
        <dbReference type="EMBL" id="ALH95584.1"/>
    </source>
</evidence>
<dbReference type="OrthoDB" id="6703405at2"/>
<reference evidence="1 2" key="1">
    <citation type="journal article" date="2015" name="Int. J. Syst. Evol. Microbiol.">
        <title>Acinetobacter equi sp. nov. isolated from horse faeces.</title>
        <authorList>
            <person name="Poppel M.T."/>
            <person name="Skiebe E."/>
            <person name="Laue M."/>
            <person name="Bergmann H."/>
            <person name="Ebersberger I."/>
            <person name="Garn T."/>
            <person name="Fruth A."/>
            <person name="Baumgardt S."/>
            <person name="Busse H.J."/>
            <person name="Wilharm G."/>
        </authorList>
    </citation>
    <scope>NUCLEOTIDE SEQUENCE [LARGE SCALE GENOMIC DNA]</scope>
    <source>
        <strain evidence="1 2">114</strain>
    </source>
</reference>
<protein>
    <submittedName>
        <fullName evidence="1">Uncharacterized protein</fullName>
    </submittedName>
</protein>